<reference evidence="2 3" key="1">
    <citation type="submission" date="2016-10" db="EMBL/GenBank/DDBJ databases">
        <authorList>
            <person name="de Groot N.N."/>
        </authorList>
    </citation>
    <scope>NUCLEOTIDE SEQUENCE [LARGE SCALE GENOMIC DNA]</scope>
    <source>
        <strain evidence="2 3">DSM 25927</strain>
    </source>
</reference>
<dbReference type="Proteomes" id="UP000199233">
    <property type="component" value="Unassembled WGS sequence"/>
</dbReference>
<dbReference type="OrthoDB" id="7067198at2"/>
<accession>A0A1H9L9C4</accession>
<organism evidence="2 3">
    <name type="scientific">Solimonas aquatica</name>
    <dbReference type="NCBI Taxonomy" id="489703"/>
    <lineage>
        <taxon>Bacteria</taxon>
        <taxon>Pseudomonadati</taxon>
        <taxon>Pseudomonadota</taxon>
        <taxon>Gammaproteobacteria</taxon>
        <taxon>Nevskiales</taxon>
        <taxon>Nevskiaceae</taxon>
        <taxon>Solimonas</taxon>
    </lineage>
</organism>
<evidence type="ECO:0000313" key="3">
    <source>
        <dbReference type="Proteomes" id="UP000199233"/>
    </source>
</evidence>
<dbReference type="EMBL" id="FOFS01000015">
    <property type="protein sequence ID" value="SER07970.1"/>
    <property type="molecule type" value="Genomic_DNA"/>
</dbReference>
<feature type="transmembrane region" description="Helical" evidence="1">
    <location>
        <begin position="81"/>
        <end position="102"/>
    </location>
</feature>
<keyword evidence="1" id="KW-1133">Transmembrane helix</keyword>
<gene>
    <name evidence="2" type="ORF">SAMN04488038_11574</name>
</gene>
<proteinExistence type="predicted"/>
<feature type="transmembrane region" description="Helical" evidence="1">
    <location>
        <begin position="114"/>
        <end position="133"/>
    </location>
</feature>
<evidence type="ECO:0000256" key="1">
    <source>
        <dbReference type="SAM" id="Phobius"/>
    </source>
</evidence>
<protein>
    <submittedName>
        <fullName evidence="2">Uncharacterized protein</fullName>
    </submittedName>
</protein>
<dbReference type="RefSeq" id="WP_093289067.1">
    <property type="nucleotide sequence ID" value="NZ_FOFS01000015.1"/>
</dbReference>
<keyword evidence="1" id="KW-0472">Membrane</keyword>
<keyword evidence="1" id="KW-0812">Transmembrane</keyword>
<keyword evidence="3" id="KW-1185">Reference proteome</keyword>
<sequence>MIQSPVSAPPLPGLRPTLWLLWLSAALILAYWLSYFGAGSVQASQAACYHLFERNFPLPDGFVALCAVLAALQLRRRRAAGLLWALLCAGGLCFLGLIDISYNLWNDMYRLRTAQMAGEALINLACLGMALWLSQRCWRWRRLLLQ</sequence>
<evidence type="ECO:0000313" key="2">
    <source>
        <dbReference type="EMBL" id="SER07970.1"/>
    </source>
</evidence>
<dbReference type="AlphaFoldDB" id="A0A1H9L9C4"/>
<name>A0A1H9L9C4_9GAMM</name>